<dbReference type="EMBL" id="BGZK01006800">
    <property type="protein sequence ID" value="GBP00733.1"/>
    <property type="molecule type" value="Genomic_DNA"/>
</dbReference>
<evidence type="ECO:0000313" key="2">
    <source>
        <dbReference type="EMBL" id="GBP00733.1"/>
    </source>
</evidence>
<reference evidence="2 3" key="1">
    <citation type="journal article" date="2019" name="Commun. Biol.">
        <title>The bagworm genome reveals a unique fibroin gene that provides high tensile strength.</title>
        <authorList>
            <person name="Kono N."/>
            <person name="Nakamura H."/>
            <person name="Ohtoshi R."/>
            <person name="Tomita M."/>
            <person name="Numata K."/>
            <person name="Arakawa K."/>
        </authorList>
    </citation>
    <scope>NUCLEOTIDE SEQUENCE [LARGE SCALE GENOMIC DNA]</scope>
</reference>
<protein>
    <submittedName>
        <fullName evidence="2">Uncharacterized protein</fullName>
    </submittedName>
</protein>
<accession>A0A4C1SEY1</accession>
<organism evidence="2 3">
    <name type="scientific">Eumeta variegata</name>
    <name type="common">Bagworm moth</name>
    <name type="synonym">Eumeta japonica</name>
    <dbReference type="NCBI Taxonomy" id="151549"/>
    <lineage>
        <taxon>Eukaryota</taxon>
        <taxon>Metazoa</taxon>
        <taxon>Ecdysozoa</taxon>
        <taxon>Arthropoda</taxon>
        <taxon>Hexapoda</taxon>
        <taxon>Insecta</taxon>
        <taxon>Pterygota</taxon>
        <taxon>Neoptera</taxon>
        <taxon>Endopterygota</taxon>
        <taxon>Lepidoptera</taxon>
        <taxon>Glossata</taxon>
        <taxon>Ditrysia</taxon>
        <taxon>Tineoidea</taxon>
        <taxon>Psychidae</taxon>
        <taxon>Oiketicinae</taxon>
        <taxon>Eumeta</taxon>
    </lineage>
</organism>
<proteinExistence type="predicted"/>
<keyword evidence="3" id="KW-1185">Reference proteome</keyword>
<feature type="region of interest" description="Disordered" evidence="1">
    <location>
        <begin position="60"/>
        <end position="88"/>
    </location>
</feature>
<sequence>MRREEIYVLAITGPESTSKARSTSESTAIARFKREERRIGTENKTEWDARGAMAIHIHARSAHGQHVTCPKRLDREEHQKSPGANLTSLDYFIQSDRATAAARRRRGGLSH</sequence>
<dbReference type="Proteomes" id="UP000299102">
    <property type="component" value="Unassembled WGS sequence"/>
</dbReference>
<gene>
    <name evidence="2" type="ORF">EVAR_70412_1</name>
</gene>
<feature type="compositionally biased region" description="Basic and acidic residues" evidence="1">
    <location>
        <begin position="71"/>
        <end position="80"/>
    </location>
</feature>
<dbReference type="AlphaFoldDB" id="A0A4C1SEY1"/>
<comment type="caution">
    <text evidence="2">The sequence shown here is derived from an EMBL/GenBank/DDBJ whole genome shotgun (WGS) entry which is preliminary data.</text>
</comment>
<evidence type="ECO:0000256" key="1">
    <source>
        <dbReference type="SAM" id="MobiDB-lite"/>
    </source>
</evidence>
<evidence type="ECO:0000313" key="3">
    <source>
        <dbReference type="Proteomes" id="UP000299102"/>
    </source>
</evidence>
<name>A0A4C1SEY1_EUMVA</name>